<accession>A0AAV4CF10</accession>
<name>A0AAV4CF10_9GAST</name>
<dbReference type="EMBL" id="BLXT01006220">
    <property type="protein sequence ID" value="GFO30078.1"/>
    <property type="molecule type" value="Genomic_DNA"/>
</dbReference>
<feature type="transmembrane region" description="Helical" evidence="2">
    <location>
        <begin position="46"/>
        <end position="67"/>
    </location>
</feature>
<organism evidence="3 4">
    <name type="scientific">Plakobranchus ocellatus</name>
    <dbReference type="NCBI Taxonomy" id="259542"/>
    <lineage>
        <taxon>Eukaryota</taxon>
        <taxon>Metazoa</taxon>
        <taxon>Spiralia</taxon>
        <taxon>Lophotrochozoa</taxon>
        <taxon>Mollusca</taxon>
        <taxon>Gastropoda</taxon>
        <taxon>Heterobranchia</taxon>
        <taxon>Euthyneura</taxon>
        <taxon>Panpulmonata</taxon>
        <taxon>Sacoglossa</taxon>
        <taxon>Placobranchoidea</taxon>
        <taxon>Plakobranchidae</taxon>
        <taxon>Plakobranchus</taxon>
    </lineage>
</organism>
<proteinExistence type="predicted"/>
<keyword evidence="4" id="KW-1185">Reference proteome</keyword>
<evidence type="ECO:0000256" key="1">
    <source>
        <dbReference type="SAM" id="MobiDB-lite"/>
    </source>
</evidence>
<evidence type="ECO:0000313" key="4">
    <source>
        <dbReference type="Proteomes" id="UP000735302"/>
    </source>
</evidence>
<reference evidence="3 4" key="1">
    <citation type="journal article" date="2021" name="Elife">
        <title>Chloroplast acquisition without the gene transfer in kleptoplastic sea slugs, Plakobranchus ocellatus.</title>
        <authorList>
            <person name="Maeda T."/>
            <person name="Takahashi S."/>
            <person name="Yoshida T."/>
            <person name="Shimamura S."/>
            <person name="Takaki Y."/>
            <person name="Nagai Y."/>
            <person name="Toyoda A."/>
            <person name="Suzuki Y."/>
            <person name="Arimoto A."/>
            <person name="Ishii H."/>
            <person name="Satoh N."/>
            <person name="Nishiyama T."/>
            <person name="Hasebe M."/>
            <person name="Maruyama T."/>
            <person name="Minagawa J."/>
            <person name="Obokata J."/>
            <person name="Shigenobu S."/>
        </authorList>
    </citation>
    <scope>NUCLEOTIDE SEQUENCE [LARGE SCALE GENOMIC DNA]</scope>
</reference>
<keyword evidence="2" id="KW-0472">Membrane</keyword>
<dbReference type="Proteomes" id="UP000735302">
    <property type="component" value="Unassembled WGS sequence"/>
</dbReference>
<evidence type="ECO:0000256" key="2">
    <source>
        <dbReference type="SAM" id="Phobius"/>
    </source>
</evidence>
<protein>
    <submittedName>
        <fullName evidence="3">Uncharacterized protein</fullName>
    </submittedName>
</protein>
<comment type="caution">
    <text evidence="3">The sequence shown here is derived from an EMBL/GenBank/DDBJ whole genome shotgun (WGS) entry which is preliminary data.</text>
</comment>
<keyword evidence="2" id="KW-0812">Transmembrane</keyword>
<feature type="region of interest" description="Disordered" evidence="1">
    <location>
        <begin position="112"/>
        <end position="134"/>
    </location>
</feature>
<keyword evidence="2" id="KW-1133">Transmembrane helix</keyword>
<dbReference type="AlphaFoldDB" id="A0AAV4CF10"/>
<evidence type="ECO:0000313" key="3">
    <source>
        <dbReference type="EMBL" id="GFO30078.1"/>
    </source>
</evidence>
<sequence length="134" mass="14807">MDKCDLLTLFQPCGPDGQCVYMNGHPICRGETSKELLRKANAWQTVSYSLLVMGAIIFISLGTLTTFSVRYVIVTMDEVLNILDDADPSDAEEEEALRVSGIRARERLEKEVSDVFGEEVSDSVREEPSGEGSN</sequence>
<gene>
    <name evidence="3" type="ORF">PoB_005658300</name>
</gene>